<evidence type="ECO:0000313" key="1">
    <source>
        <dbReference type="EMBL" id="KAK9764681.1"/>
    </source>
</evidence>
<keyword evidence="2" id="KW-1185">Reference proteome</keyword>
<sequence length="54" mass="6301">MSILTRITSLSRQQIPKYSIIGTSTALSGWYILRWTKGDEMLTWEKTDNVFISY</sequence>
<comment type="caution">
    <text evidence="1">The sequence shown here is derived from an EMBL/GenBank/DDBJ whole genome shotgun (WGS) entry which is preliminary data.</text>
</comment>
<organism evidence="1 2">
    <name type="scientific">Basidiobolus ranarum</name>
    <dbReference type="NCBI Taxonomy" id="34480"/>
    <lineage>
        <taxon>Eukaryota</taxon>
        <taxon>Fungi</taxon>
        <taxon>Fungi incertae sedis</taxon>
        <taxon>Zoopagomycota</taxon>
        <taxon>Entomophthoromycotina</taxon>
        <taxon>Basidiobolomycetes</taxon>
        <taxon>Basidiobolales</taxon>
        <taxon>Basidiobolaceae</taxon>
        <taxon>Basidiobolus</taxon>
    </lineage>
</organism>
<accession>A0ABR2WTC4</accession>
<name>A0ABR2WTC4_9FUNG</name>
<evidence type="ECO:0000313" key="2">
    <source>
        <dbReference type="Proteomes" id="UP001479436"/>
    </source>
</evidence>
<reference evidence="1 2" key="1">
    <citation type="submission" date="2023-04" db="EMBL/GenBank/DDBJ databases">
        <title>Genome of Basidiobolus ranarum AG-B5.</title>
        <authorList>
            <person name="Stajich J.E."/>
            <person name="Carter-House D."/>
            <person name="Gryganskyi A."/>
        </authorList>
    </citation>
    <scope>NUCLEOTIDE SEQUENCE [LARGE SCALE GENOMIC DNA]</scope>
    <source>
        <strain evidence="1 2">AG-B5</strain>
    </source>
</reference>
<protein>
    <submittedName>
        <fullName evidence="1">Uncharacterized protein</fullName>
    </submittedName>
</protein>
<dbReference type="Proteomes" id="UP001479436">
    <property type="component" value="Unassembled WGS sequence"/>
</dbReference>
<dbReference type="EMBL" id="JASJQH010000385">
    <property type="protein sequence ID" value="KAK9764681.1"/>
    <property type="molecule type" value="Genomic_DNA"/>
</dbReference>
<proteinExistence type="predicted"/>
<gene>
    <name evidence="1" type="ORF">K7432_007628</name>
</gene>